<gene>
    <name evidence="2" type="ORF">GCM10007420_21610</name>
</gene>
<evidence type="ECO:0000313" key="2">
    <source>
        <dbReference type="EMBL" id="GGH04820.1"/>
    </source>
</evidence>
<reference evidence="3" key="1">
    <citation type="journal article" date="2019" name="Int. J. Syst. Evol. Microbiol.">
        <title>The Global Catalogue of Microorganisms (GCM) 10K type strain sequencing project: providing services to taxonomists for standard genome sequencing and annotation.</title>
        <authorList>
            <consortium name="The Broad Institute Genomics Platform"/>
            <consortium name="The Broad Institute Genome Sequencing Center for Infectious Disease"/>
            <person name="Wu L."/>
            <person name="Ma J."/>
        </authorList>
    </citation>
    <scope>NUCLEOTIDE SEQUENCE [LARGE SCALE GENOMIC DNA]</scope>
    <source>
        <strain evidence="3">CGMCC 1.12766</strain>
    </source>
</reference>
<comment type="caution">
    <text evidence="2">The sequence shown here is derived from an EMBL/GenBank/DDBJ whole genome shotgun (WGS) entry which is preliminary data.</text>
</comment>
<accession>A0ABQ1XW05</accession>
<name>A0ABQ1XW05_9PROT</name>
<feature type="region of interest" description="Disordered" evidence="1">
    <location>
        <begin position="21"/>
        <end position="53"/>
    </location>
</feature>
<sequence>MVEGHPLPAALRGRTYGTHPARASLKAGISSQSQLQPLAGHSDGRSSGGGQVRNRQLRGQAGFLCIPLETSCGDARAAGHWLAFFDAEPNGLEWEKVCPKDGFASTG</sequence>
<proteinExistence type="predicted"/>
<protein>
    <submittedName>
        <fullName evidence="2">Uncharacterized protein</fullName>
    </submittedName>
</protein>
<dbReference type="Proteomes" id="UP000648722">
    <property type="component" value="Unassembled WGS sequence"/>
</dbReference>
<dbReference type="RefSeq" id="WP_188452604.1">
    <property type="nucleotide sequence ID" value="NZ_BMFS01000010.1"/>
</dbReference>
<evidence type="ECO:0000313" key="3">
    <source>
        <dbReference type="Proteomes" id="UP000648722"/>
    </source>
</evidence>
<keyword evidence="3" id="KW-1185">Reference proteome</keyword>
<organism evidence="2 3">
    <name type="scientific">Glycocaulis albus</name>
    <dbReference type="NCBI Taxonomy" id="1382801"/>
    <lineage>
        <taxon>Bacteria</taxon>
        <taxon>Pseudomonadati</taxon>
        <taxon>Pseudomonadota</taxon>
        <taxon>Alphaproteobacteria</taxon>
        <taxon>Maricaulales</taxon>
        <taxon>Maricaulaceae</taxon>
        <taxon>Glycocaulis</taxon>
    </lineage>
</organism>
<evidence type="ECO:0000256" key="1">
    <source>
        <dbReference type="SAM" id="MobiDB-lite"/>
    </source>
</evidence>
<dbReference type="EMBL" id="BMFS01000010">
    <property type="protein sequence ID" value="GGH04820.1"/>
    <property type="molecule type" value="Genomic_DNA"/>
</dbReference>